<dbReference type="EMBL" id="JACHIJ010000003">
    <property type="protein sequence ID" value="MBB5052160.1"/>
    <property type="molecule type" value="Genomic_DNA"/>
</dbReference>
<dbReference type="NCBIfam" id="TIGR00576">
    <property type="entry name" value="dut"/>
    <property type="match status" value="1"/>
</dbReference>
<protein>
    <recommendedName>
        <fullName evidence="7">Deoxyuridine 5'-triphosphate nucleotidohydrolase</fullName>
        <shortName evidence="7">dUTPase</shortName>
        <ecNumber evidence="7">3.6.1.23</ecNumber>
    </recommendedName>
    <alternativeName>
        <fullName evidence="7">dUTP pyrophosphatase</fullName>
    </alternativeName>
</protein>
<evidence type="ECO:0000256" key="7">
    <source>
        <dbReference type="HAMAP-Rule" id="MF_00116"/>
    </source>
</evidence>
<dbReference type="GO" id="GO:0000287">
    <property type="term" value="F:magnesium ion binding"/>
    <property type="evidence" value="ECO:0007669"/>
    <property type="project" value="UniProtKB-UniRule"/>
</dbReference>
<dbReference type="Proteomes" id="UP000521227">
    <property type="component" value="Unassembled WGS sequence"/>
</dbReference>
<comment type="caution">
    <text evidence="9">The sequence shown here is derived from an EMBL/GenBank/DDBJ whole genome shotgun (WGS) entry which is preliminary data.</text>
</comment>
<dbReference type="InterPro" id="IPR036157">
    <property type="entry name" value="dUTPase-like_sf"/>
</dbReference>
<gene>
    <name evidence="7" type="primary">dut</name>
    <name evidence="9" type="ORF">HNQ36_002134</name>
</gene>
<name>A0A840MZI2_9BRAD</name>
<accession>A0A840MZI2</accession>
<sequence length="152" mass="15810">MTTAIAVDIQRLPHAEGLALPVYQTAHAAGLDLLAAVPEDKPLTMQPGQRALVPTGLMIAVPPGHEAQVRPRSGLALKHGVTVLNSPGTVDADYRGEVSVLLINHGDEPFTIRRGERIAQLVIAAVTQANLVTVASLSPTDRGSGGFGSTGR</sequence>
<keyword evidence="3 7" id="KW-0378">Hydrolase</keyword>
<evidence type="ECO:0000256" key="3">
    <source>
        <dbReference type="ARBA" id="ARBA00022801"/>
    </source>
</evidence>
<dbReference type="PANTHER" id="PTHR11241:SF0">
    <property type="entry name" value="DEOXYURIDINE 5'-TRIPHOSPHATE NUCLEOTIDOHYDROLASE"/>
    <property type="match status" value="1"/>
</dbReference>
<dbReference type="RefSeq" id="WP_184084532.1">
    <property type="nucleotide sequence ID" value="NZ_JACHIJ010000003.1"/>
</dbReference>
<dbReference type="GO" id="GO:0006226">
    <property type="term" value="P:dUMP biosynthetic process"/>
    <property type="evidence" value="ECO:0007669"/>
    <property type="project" value="UniProtKB-UniRule"/>
</dbReference>
<keyword evidence="2 7" id="KW-0479">Metal-binding</keyword>
<dbReference type="NCBIfam" id="NF001862">
    <property type="entry name" value="PRK00601.1"/>
    <property type="match status" value="1"/>
</dbReference>
<evidence type="ECO:0000256" key="2">
    <source>
        <dbReference type="ARBA" id="ARBA00022723"/>
    </source>
</evidence>
<evidence type="ECO:0000313" key="10">
    <source>
        <dbReference type="Proteomes" id="UP000521227"/>
    </source>
</evidence>
<dbReference type="GO" id="GO:0004170">
    <property type="term" value="F:dUTP diphosphatase activity"/>
    <property type="evidence" value="ECO:0007669"/>
    <property type="project" value="UniProtKB-UniRule"/>
</dbReference>
<dbReference type="FunFam" id="2.70.40.10:FF:000002">
    <property type="entry name" value="dUTP diphosphatase"/>
    <property type="match status" value="1"/>
</dbReference>
<comment type="pathway">
    <text evidence="7">Pyrimidine metabolism; dUMP biosynthesis; dUMP from dCTP (dUTP route): step 2/2.</text>
</comment>
<dbReference type="PANTHER" id="PTHR11241">
    <property type="entry name" value="DEOXYURIDINE 5'-TRIPHOSPHATE NUCLEOTIDOHYDROLASE"/>
    <property type="match status" value="1"/>
</dbReference>
<comment type="similarity">
    <text evidence="1 7">Belongs to the dUTPase family.</text>
</comment>
<comment type="catalytic activity">
    <reaction evidence="6 7">
        <text>dUTP + H2O = dUMP + diphosphate + H(+)</text>
        <dbReference type="Rhea" id="RHEA:10248"/>
        <dbReference type="ChEBI" id="CHEBI:15377"/>
        <dbReference type="ChEBI" id="CHEBI:15378"/>
        <dbReference type="ChEBI" id="CHEBI:33019"/>
        <dbReference type="ChEBI" id="CHEBI:61555"/>
        <dbReference type="ChEBI" id="CHEBI:246422"/>
        <dbReference type="EC" id="3.6.1.23"/>
    </reaction>
</comment>
<dbReference type="Gene3D" id="2.70.40.10">
    <property type="match status" value="1"/>
</dbReference>
<dbReference type="InterPro" id="IPR008181">
    <property type="entry name" value="dUTPase"/>
</dbReference>
<evidence type="ECO:0000256" key="5">
    <source>
        <dbReference type="ARBA" id="ARBA00023080"/>
    </source>
</evidence>
<dbReference type="InterPro" id="IPR029054">
    <property type="entry name" value="dUTPase-like"/>
</dbReference>
<dbReference type="HAMAP" id="MF_00116">
    <property type="entry name" value="dUTPase_bact"/>
    <property type="match status" value="1"/>
</dbReference>
<organism evidence="9 10">
    <name type="scientific">Afipia massiliensis</name>
    <dbReference type="NCBI Taxonomy" id="211460"/>
    <lineage>
        <taxon>Bacteria</taxon>
        <taxon>Pseudomonadati</taxon>
        <taxon>Pseudomonadota</taxon>
        <taxon>Alphaproteobacteria</taxon>
        <taxon>Hyphomicrobiales</taxon>
        <taxon>Nitrobacteraceae</taxon>
        <taxon>Afipia</taxon>
    </lineage>
</organism>
<dbReference type="EC" id="3.6.1.23" evidence="7"/>
<feature type="binding site" evidence="7">
    <location>
        <begin position="72"/>
        <end position="74"/>
    </location>
    <ligand>
        <name>substrate</name>
    </ligand>
</feature>
<feature type="binding site" evidence="7">
    <location>
        <begin position="89"/>
        <end position="91"/>
    </location>
    <ligand>
        <name>substrate</name>
    </ligand>
</feature>
<comment type="function">
    <text evidence="7">This enzyme is involved in nucleotide metabolism: it produces dUMP, the immediate precursor of thymidine nucleotides and it decreases the intracellular concentration of dUTP so that uracil cannot be incorporated into DNA.</text>
</comment>
<keyword evidence="4 7" id="KW-0460">Magnesium</keyword>
<feature type="domain" description="dUTPase-like" evidence="8">
    <location>
        <begin position="20"/>
        <end position="151"/>
    </location>
</feature>
<evidence type="ECO:0000256" key="4">
    <source>
        <dbReference type="ARBA" id="ARBA00022842"/>
    </source>
</evidence>
<dbReference type="Pfam" id="PF00692">
    <property type="entry name" value="dUTPase"/>
    <property type="match status" value="1"/>
</dbReference>
<dbReference type="CDD" id="cd07557">
    <property type="entry name" value="trimeric_dUTPase"/>
    <property type="match status" value="1"/>
</dbReference>
<reference evidence="9 10" key="1">
    <citation type="submission" date="2020-08" db="EMBL/GenBank/DDBJ databases">
        <title>Genomic Encyclopedia of Type Strains, Phase IV (KMG-IV): sequencing the most valuable type-strain genomes for metagenomic binning, comparative biology and taxonomic classification.</title>
        <authorList>
            <person name="Goeker M."/>
        </authorList>
    </citation>
    <scope>NUCLEOTIDE SEQUENCE [LARGE SCALE GENOMIC DNA]</scope>
    <source>
        <strain evidence="9 10">DSM 17498</strain>
    </source>
</reference>
<dbReference type="AlphaFoldDB" id="A0A840MZI2"/>
<dbReference type="SUPFAM" id="SSF51283">
    <property type="entry name" value="dUTPase-like"/>
    <property type="match status" value="1"/>
</dbReference>
<feature type="binding site" evidence="7">
    <location>
        <position position="85"/>
    </location>
    <ligand>
        <name>substrate</name>
    </ligand>
</feature>
<evidence type="ECO:0000259" key="8">
    <source>
        <dbReference type="Pfam" id="PF00692"/>
    </source>
</evidence>
<dbReference type="GO" id="GO:0046081">
    <property type="term" value="P:dUTP catabolic process"/>
    <property type="evidence" value="ECO:0007669"/>
    <property type="project" value="InterPro"/>
</dbReference>
<evidence type="ECO:0000256" key="6">
    <source>
        <dbReference type="ARBA" id="ARBA00047686"/>
    </source>
</evidence>
<dbReference type="InterPro" id="IPR033704">
    <property type="entry name" value="dUTPase_trimeric"/>
</dbReference>
<comment type="caution">
    <text evidence="7">Lacks conserved residue(s) required for the propagation of feature annotation.</text>
</comment>
<keyword evidence="5 7" id="KW-0546">Nucleotide metabolism</keyword>
<comment type="cofactor">
    <cofactor evidence="7">
        <name>Mg(2+)</name>
        <dbReference type="ChEBI" id="CHEBI:18420"/>
    </cofactor>
</comment>
<dbReference type="UniPathway" id="UPA00610">
    <property type="reaction ID" value="UER00666"/>
</dbReference>
<proteinExistence type="inferred from homology"/>
<evidence type="ECO:0000313" key="9">
    <source>
        <dbReference type="EMBL" id="MBB5052160.1"/>
    </source>
</evidence>
<evidence type="ECO:0000256" key="1">
    <source>
        <dbReference type="ARBA" id="ARBA00006581"/>
    </source>
</evidence>